<sequence>MASRIKRAERRVGQAGTLLVAAVALASGAGAPLLAQAKGDWQGYGRDESHARHSPLTEITPVNVAKLRQVWTYHMRPAGTTGETIPMPDSVPAKFRTGFSASEATPLVVKGIMYLATPYKRVVALDAATGAERWVFQLPGNDQPSTRGVAYWPGGKGIGARIVFGTRSGKLIALDAATGQPAAGFGTAGAVDMKTPEVMNGTRAPLGMSSPPAIYRDVIITGSRVQEMPVKGAAGDVRGWDARTGKLLWTFHTIPQPGEPNFGTWEGDSWQKRSGTNVWTFVLVDDKRGIAYLPVGAPTFDRWGGDRKGQNLYGNSIVAVEAATGKYLWHFQTVHHDIWDVDLPSATLIEVRRRGRTIPAIAVMNKTAMMFILDRVTGKPLYDVREVPVPTDTDIPGEQPWPTQPMPVTPPPLARLSYAATDLVEGPPALRAACEKLVADLTVAPSKPFQPLRADSAVNFFPGSLGGVDWGGGAFDPKSGLYVVNVNNLASPQQLAQQPDGSWGMKAGYAYFQDKETGLPCQKGPWGELVAVNVDTGAVAWRKVLGTNDDPAFGANGVISAGGPITTASGLTFIGATRDATIRAFETKSGALLWSAPLPASNYGTPMTYQAADGRQMVAAVATGGFAFQPATSDQVVAFAVR</sequence>
<dbReference type="Proteomes" id="UP000759103">
    <property type="component" value="Unassembled WGS sequence"/>
</dbReference>
<dbReference type="EMBL" id="JAHXZN010000001">
    <property type="protein sequence ID" value="MBW6529852.1"/>
    <property type="molecule type" value="Genomic_DNA"/>
</dbReference>
<dbReference type="RefSeq" id="WP_219747320.1">
    <property type="nucleotide sequence ID" value="NZ_JAHXZN010000001.1"/>
</dbReference>
<evidence type="ECO:0000259" key="4">
    <source>
        <dbReference type="Pfam" id="PF01011"/>
    </source>
</evidence>
<evidence type="ECO:0000256" key="3">
    <source>
        <dbReference type="ARBA" id="ARBA00023002"/>
    </source>
</evidence>
<dbReference type="InterPro" id="IPR002372">
    <property type="entry name" value="PQQ_rpt_dom"/>
</dbReference>
<comment type="caution">
    <text evidence="5">The sequence shown here is derived from an EMBL/GenBank/DDBJ whole genome shotgun (WGS) entry which is preliminary data.</text>
</comment>
<name>A0ABS7BJR9_9SPHN</name>
<gene>
    <name evidence="5" type="ORF">KZ820_03820</name>
</gene>
<evidence type="ECO:0000256" key="2">
    <source>
        <dbReference type="ARBA" id="ARBA00008156"/>
    </source>
</evidence>
<proteinExistence type="inferred from homology"/>
<dbReference type="SMART" id="SM00564">
    <property type="entry name" value="PQQ"/>
    <property type="match status" value="4"/>
</dbReference>
<reference evidence="5 6" key="1">
    <citation type="submission" date="2021-07" db="EMBL/GenBank/DDBJ databases">
        <title>Sphingomonas sp.</title>
        <authorList>
            <person name="Feng G."/>
            <person name="Li J."/>
            <person name="Pan M."/>
        </authorList>
    </citation>
    <scope>NUCLEOTIDE SEQUENCE [LARGE SCALE GENOMIC DNA]</scope>
    <source>
        <strain evidence="5 6">RRHST34</strain>
    </source>
</reference>
<evidence type="ECO:0000256" key="1">
    <source>
        <dbReference type="ARBA" id="ARBA00001931"/>
    </source>
</evidence>
<keyword evidence="6" id="KW-1185">Reference proteome</keyword>
<dbReference type="InterPro" id="IPR018391">
    <property type="entry name" value="PQQ_b-propeller_rpt"/>
</dbReference>
<feature type="domain" description="Pyrrolo-quinoline quinone repeat" evidence="4">
    <location>
        <begin position="41"/>
        <end position="618"/>
    </location>
</feature>
<evidence type="ECO:0000313" key="6">
    <source>
        <dbReference type="Proteomes" id="UP000759103"/>
    </source>
</evidence>
<dbReference type="Pfam" id="PF01011">
    <property type="entry name" value="PQQ"/>
    <property type="match status" value="1"/>
</dbReference>
<protein>
    <submittedName>
        <fullName evidence="5">PQQ-binding-like beta-propeller repeat protein</fullName>
    </submittedName>
</protein>
<comment type="similarity">
    <text evidence="2">Belongs to the bacterial PQQ dehydrogenase family.</text>
</comment>
<keyword evidence="3" id="KW-0560">Oxidoreductase</keyword>
<comment type="cofactor">
    <cofactor evidence="1">
        <name>pyrroloquinoline quinone</name>
        <dbReference type="ChEBI" id="CHEBI:58442"/>
    </cofactor>
</comment>
<accession>A0ABS7BJR9</accession>
<dbReference type="InterPro" id="IPR011047">
    <property type="entry name" value="Quinoprotein_ADH-like_sf"/>
</dbReference>
<evidence type="ECO:0000313" key="5">
    <source>
        <dbReference type="EMBL" id="MBW6529852.1"/>
    </source>
</evidence>
<dbReference type="Gene3D" id="2.140.10.10">
    <property type="entry name" value="Quinoprotein alcohol dehydrogenase-like superfamily"/>
    <property type="match status" value="2"/>
</dbReference>
<organism evidence="5 6">
    <name type="scientific">Sphingomonas citri</name>
    <dbReference type="NCBI Taxonomy" id="2862499"/>
    <lineage>
        <taxon>Bacteria</taxon>
        <taxon>Pseudomonadati</taxon>
        <taxon>Pseudomonadota</taxon>
        <taxon>Alphaproteobacteria</taxon>
        <taxon>Sphingomonadales</taxon>
        <taxon>Sphingomonadaceae</taxon>
        <taxon>Sphingomonas</taxon>
    </lineage>
</organism>
<dbReference type="PANTHER" id="PTHR32303">
    <property type="entry name" value="QUINOPROTEIN ALCOHOL DEHYDROGENASE (CYTOCHROME C)"/>
    <property type="match status" value="1"/>
</dbReference>
<dbReference type="SUPFAM" id="SSF50998">
    <property type="entry name" value="Quinoprotein alcohol dehydrogenase-like"/>
    <property type="match status" value="1"/>
</dbReference>
<dbReference type="PANTHER" id="PTHR32303:SF4">
    <property type="entry name" value="QUINOPROTEIN GLUCOSE DEHYDROGENASE"/>
    <property type="match status" value="1"/>
</dbReference>